<feature type="region of interest" description="Disordered" evidence="7">
    <location>
        <begin position="300"/>
        <end position="321"/>
    </location>
</feature>
<evidence type="ECO:0000256" key="8">
    <source>
        <dbReference type="SAM" id="SignalP"/>
    </source>
</evidence>
<protein>
    <submittedName>
        <fullName evidence="10">Tfp pilus assembly protein tip-associated adhesin</fullName>
    </submittedName>
</protein>
<evidence type="ECO:0000259" key="9">
    <source>
        <dbReference type="Pfam" id="PF05567"/>
    </source>
</evidence>
<dbReference type="OrthoDB" id="7156875at2"/>
<comment type="caution">
    <text evidence="10">The sequence shown here is derived from an EMBL/GenBank/DDBJ whole genome shotgun (WGS) entry which is preliminary data.</text>
</comment>
<keyword evidence="8" id="KW-0732">Signal</keyword>
<evidence type="ECO:0000256" key="3">
    <source>
        <dbReference type="ARBA" id="ARBA00022558"/>
    </source>
</evidence>
<dbReference type="GO" id="GO:0046872">
    <property type="term" value="F:metal ion binding"/>
    <property type="evidence" value="ECO:0007669"/>
    <property type="project" value="UniProtKB-KW"/>
</dbReference>
<evidence type="ECO:0000256" key="1">
    <source>
        <dbReference type="ARBA" id="ARBA00004561"/>
    </source>
</evidence>
<evidence type="ECO:0000256" key="6">
    <source>
        <dbReference type="ARBA" id="ARBA00023263"/>
    </source>
</evidence>
<dbReference type="Pfam" id="PF05567">
    <property type="entry name" value="T4P_PilY1"/>
    <property type="match status" value="1"/>
</dbReference>
<reference evidence="10 11" key="1">
    <citation type="submission" date="2006-02" db="EMBL/GenBank/DDBJ databases">
        <authorList>
            <person name="Pinhassi J."/>
            <person name="Pedros-Alio C."/>
            <person name="Ferriera S."/>
            <person name="Johnson J."/>
            <person name="Kravitz S."/>
            <person name="Halpern A."/>
            <person name="Remington K."/>
            <person name="Beeson K."/>
            <person name="Tran B."/>
            <person name="Rogers Y.-H."/>
            <person name="Friedman R."/>
            <person name="Venter J.C."/>
        </authorList>
    </citation>
    <scope>NUCLEOTIDE SEQUENCE [LARGE SCALE GENOMIC DNA]</scope>
    <source>
        <strain evidence="10 11">MED92</strain>
    </source>
</reference>
<keyword evidence="6" id="KW-0281">Fimbrium</keyword>
<sequence length="1275" mass="137373">MFKKVLLTFITVIYTFIPLQSHATTIAQDPLYLVVGADPNVLFNMSIETPMGGAAYNDQPGTLAGGNTCAGRTSGYGACYFKDETYLGYFDPKKCYTYNSGGGYFEPDGATNNDHECSGKFSGNMMNWATMTAMDMFVYTLTGGNRVIDNTGSNAVTVVKRAKRQNNDGWFPRKVIYNPWNVSPSTVSPFSQSYFYIRNYGKGESGNPNSSTESVRFCTTADCSSGILGSYKVHVRVCDKTEGVESNCVSYSSGSYYKPEGLVQSKMDDMRFAVTSYLKDNSNTRDGGVLRSNMKYVGPTMPNGSGGTQTNSNAEVNADGTYVNDPDGLAGSGGVDYSGVINYINRFSEYGYKGLDPAAELFYESLRYFKNLGPTPEYSSGLTNTMKGGFPVLTSWNDPIQYSCQKNFIIGINDANPWLDKSLPGTHFTSSTFNGRDISEDYGEPSNPDTDINVTTLTNTVGSLEGLNGTSQCVGCTAGNCNMSSTNKTIPALGEVLGTCPYPPKENSYYIAGLAYYANTQDIRTDAGMDGEQNVATFMIDTQEYSSSPLTGQMNMLWLAGKYGGFLDSNGNDQPDLTSEWDSDGDGEPDNYVLATRPDKMIAALSSSFDEIEARTSSASAVATNSTRLDTNSKIYQARFSSGTWTGSLLAYDINAITGAVESLAWDAADLIPSESNRNIFSYNDSSNAGVIFEHTNLSTAQKALITSDQLDYIRGDQSNEGATFRSRSKVLGDIINSDPIYTSNDNFNYYVLETVSGNATYDDYLIGTTETWQKGNRQDMLYVGGNDGMLHALRGTGVSTAGCNPNSQDCEGEEVFAYVPKSLISDLPNLASLSYQHQYFVDGSPRFGDAYIDFDGSGDRWGTALVGTLAGGGKGIFALDISDPLNFAAGDVLWDLDSSDLSDLGYTFAQPTIAKLANGDWGVIVGNGYNSANHEAVLYILNLETGAVIAKLETDVTGNASATNGLSTPIAVDTDGDKVADTVYAGDLKGNMWKFDISDSNTSKWEVAYKDGNGNNAPPAPLFKACTDNACTDPQPITSKPQVIRATNGDLVVLFGTGKYFETGDNTDTSQIQTFYGIQDDGTQVANRSTLVNQDILAEFTALQTGLNYDTRLTTDYGVDYGLKDGWLLDFDSSTYLGERVVANPLVRNGRVIFPTLVPDTGACSYGGTSWLMELDAETGSRLTISPFDLNDDGSINSGDYVRYDSDGDGDIDSDDELIPVSGKKSTVGIIKTPGVISTGDDELKYTSGSSGNIEVTAESSGDKLGRQSWIQIK</sequence>
<feature type="signal peptide" evidence="8">
    <location>
        <begin position="1"/>
        <end position="23"/>
    </location>
</feature>
<keyword evidence="4" id="KW-0479">Metal-binding</keyword>
<keyword evidence="11" id="KW-1185">Reference proteome</keyword>
<dbReference type="RefSeq" id="WP_007021237.1">
    <property type="nucleotide sequence ID" value="NZ_CH724125.1"/>
</dbReference>
<gene>
    <name evidence="10" type="ORF">MED92_18233</name>
</gene>
<comment type="similarity">
    <text evidence="2">Belongs to the PilY1 family.</text>
</comment>
<name>A0A7U8C689_NEPCE</name>
<feature type="chain" id="PRO_5031437566" evidence="8">
    <location>
        <begin position="24"/>
        <end position="1275"/>
    </location>
</feature>
<keyword evidence="3" id="KW-1029">Fimbrium biogenesis</keyword>
<evidence type="ECO:0000256" key="4">
    <source>
        <dbReference type="ARBA" id="ARBA00022723"/>
    </source>
</evidence>
<dbReference type="EMBL" id="AAOW01000008">
    <property type="protein sequence ID" value="EAR61471.1"/>
    <property type="molecule type" value="Genomic_DNA"/>
</dbReference>
<dbReference type="InterPro" id="IPR018247">
    <property type="entry name" value="EF_Hand_1_Ca_BS"/>
</dbReference>
<dbReference type="SUPFAM" id="SSF50998">
    <property type="entry name" value="Quinoprotein alcohol dehydrogenase-like"/>
    <property type="match status" value="1"/>
</dbReference>
<dbReference type="InterPro" id="IPR008707">
    <property type="entry name" value="B-propeller_PilY1"/>
</dbReference>
<dbReference type="PROSITE" id="PS00018">
    <property type="entry name" value="EF_HAND_1"/>
    <property type="match status" value="1"/>
</dbReference>
<evidence type="ECO:0000256" key="7">
    <source>
        <dbReference type="SAM" id="MobiDB-lite"/>
    </source>
</evidence>
<dbReference type="AlphaFoldDB" id="A0A7U8C689"/>
<dbReference type="InterPro" id="IPR011047">
    <property type="entry name" value="Quinoprotein_ADH-like_sf"/>
</dbReference>
<organism evidence="10 11">
    <name type="scientific">Neptuniibacter caesariensis</name>
    <dbReference type="NCBI Taxonomy" id="207954"/>
    <lineage>
        <taxon>Bacteria</taxon>
        <taxon>Pseudomonadati</taxon>
        <taxon>Pseudomonadota</taxon>
        <taxon>Gammaproteobacteria</taxon>
        <taxon>Oceanospirillales</taxon>
        <taxon>Oceanospirillaceae</taxon>
        <taxon>Neptuniibacter</taxon>
    </lineage>
</organism>
<evidence type="ECO:0000313" key="10">
    <source>
        <dbReference type="EMBL" id="EAR61471.1"/>
    </source>
</evidence>
<evidence type="ECO:0000313" key="11">
    <source>
        <dbReference type="Proteomes" id="UP000002171"/>
    </source>
</evidence>
<comment type="subcellular location">
    <subcellularLocation>
        <location evidence="1">Fimbrium</location>
    </subcellularLocation>
</comment>
<proteinExistence type="inferred from homology"/>
<dbReference type="GO" id="GO:0009289">
    <property type="term" value="C:pilus"/>
    <property type="evidence" value="ECO:0007669"/>
    <property type="project" value="UniProtKB-SubCell"/>
</dbReference>
<keyword evidence="5" id="KW-0106">Calcium</keyword>
<evidence type="ECO:0000256" key="5">
    <source>
        <dbReference type="ARBA" id="ARBA00022837"/>
    </source>
</evidence>
<feature type="region of interest" description="Disordered" evidence="7">
    <location>
        <begin position="1256"/>
        <end position="1275"/>
    </location>
</feature>
<accession>A0A7U8C689</accession>
<dbReference type="Proteomes" id="UP000002171">
    <property type="component" value="Unassembled WGS sequence"/>
</dbReference>
<feature type="domain" description="PilY1 beta-propeller" evidence="9">
    <location>
        <begin position="732"/>
        <end position="1088"/>
    </location>
</feature>
<evidence type="ECO:0000256" key="2">
    <source>
        <dbReference type="ARBA" id="ARBA00008387"/>
    </source>
</evidence>